<organism evidence="1 2">
    <name type="scientific">Menidia menidia</name>
    <name type="common">Atlantic silverside</name>
    <dbReference type="NCBI Taxonomy" id="238744"/>
    <lineage>
        <taxon>Eukaryota</taxon>
        <taxon>Metazoa</taxon>
        <taxon>Chordata</taxon>
        <taxon>Craniata</taxon>
        <taxon>Vertebrata</taxon>
        <taxon>Euteleostomi</taxon>
        <taxon>Actinopterygii</taxon>
        <taxon>Neopterygii</taxon>
        <taxon>Teleostei</taxon>
        <taxon>Neoteleostei</taxon>
        <taxon>Acanthomorphata</taxon>
        <taxon>Ovalentaria</taxon>
        <taxon>Atherinomorphae</taxon>
        <taxon>Atheriniformes</taxon>
        <taxon>Atherinopsidae</taxon>
        <taxon>Menidiinae</taxon>
        <taxon>Menidia</taxon>
    </lineage>
</organism>
<name>A0A8S4BF43_9TELE</name>
<evidence type="ECO:0000313" key="2">
    <source>
        <dbReference type="Proteomes" id="UP000677803"/>
    </source>
</evidence>
<dbReference type="EMBL" id="CAJRST010013335">
    <property type="protein sequence ID" value="CAG5928953.1"/>
    <property type="molecule type" value="Genomic_DNA"/>
</dbReference>
<sequence>MCLLSAGGLAFVGGRSSRRDEAGNGDCGTCGFCCCVTCMCSAAGERDSGHVRYEQQRRPLPTPPADGAHCTLNTLLPLLPALPPSLPPPRPPSLAVPLTYFMAHRQRQEECLLFRVVSRARTKSACSTPHHVTRLCFTQRALQQHTHMFSLGYSPVLSLTLLAVNKRHH</sequence>
<dbReference type="Proteomes" id="UP000677803">
    <property type="component" value="Unassembled WGS sequence"/>
</dbReference>
<protein>
    <submittedName>
        <fullName evidence="1">(Atlantic silverside) hypothetical protein</fullName>
    </submittedName>
</protein>
<proteinExistence type="predicted"/>
<dbReference type="AlphaFoldDB" id="A0A8S4BF43"/>
<reference evidence="1" key="1">
    <citation type="submission" date="2021-05" db="EMBL/GenBank/DDBJ databases">
        <authorList>
            <person name="Tigano A."/>
        </authorList>
    </citation>
    <scope>NUCLEOTIDE SEQUENCE</scope>
</reference>
<gene>
    <name evidence="1" type="ORF">MMEN_LOCUS12599</name>
</gene>
<keyword evidence="2" id="KW-1185">Reference proteome</keyword>
<evidence type="ECO:0000313" key="1">
    <source>
        <dbReference type="EMBL" id="CAG5928953.1"/>
    </source>
</evidence>
<accession>A0A8S4BF43</accession>
<comment type="caution">
    <text evidence="1">The sequence shown here is derived from an EMBL/GenBank/DDBJ whole genome shotgun (WGS) entry which is preliminary data.</text>
</comment>